<comment type="domain">
    <text evidence="14">The Walker A ATP-binding motif also binds Pi and PPi.</text>
</comment>
<proteinExistence type="inferred from homology"/>
<dbReference type="SUPFAM" id="SSF75138">
    <property type="entry name" value="HprK N-terminal domain-like"/>
    <property type="match status" value="1"/>
</dbReference>
<feature type="binding site" evidence="14">
    <location>
        <position position="166"/>
    </location>
    <ligand>
        <name>Mg(2+)</name>
        <dbReference type="ChEBI" id="CHEBI:18420"/>
    </ligand>
</feature>
<evidence type="ECO:0000313" key="18">
    <source>
        <dbReference type="Proteomes" id="UP001139365"/>
    </source>
</evidence>
<keyword evidence="11 14" id="KW-0460">Magnesium</keyword>
<dbReference type="GO" id="GO:0006109">
    <property type="term" value="P:regulation of carbohydrate metabolic process"/>
    <property type="evidence" value="ECO:0007669"/>
    <property type="project" value="UniProtKB-UniRule"/>
</dbReference>
<comment type="catalytic activity">
    <reaction evidence="13 14">
        <text>[HPr protein]-O-phospho-L-serine + phosphate + H(+) = [HPr protein]-L-serine + diphosphate</text>
        <dbReference type="Rhea" id="RHEA:46604"/>
        <dbReference type="Rhea" id="RHEA-COMP:11602"/>
        <dbReference type="Rhea" id="RHEA-COMP:11603"/>
        <dbReference type="ChEBI" id="CHEBI:15378"/>
        <dbReference type="ChEBI" id="CHEBI:29999"/>
        <dbReference type="ChEBI" id="CHEBI:33019"/>
        <dbReference type="ChEBI" id="CHEBI:43474"/>
        <dbReference type="ChEBI" id="CHEBI:83421"/>
    </reaction>
</comment>
<protein>
    <recommendedName>
        <fullName evidence="14">HPr kinase/phosphorylase</fullName>
        <shortName evidence="14">HPrK/P</shortName>
        <ecNumber evidence="14">2.7.11.-</ecNumber>
        <ecNumber evidence="14">2.7.4.-</ecNumber>
    </recommendedName>
    <alternativeName>
        <fullName evidence="14">HPr(Ser) kinase/phosphorylase</fullName>
    </alternativeName>
</protein>
<feature type="active site" evidence="14">
    <location>
        <position position="249"/>
    </location>
</feature>
<feature type="active site" description="Proton acceptor; for phosphorylation activity. Proton donor; for dephosphorylation activity" evidence="14">
    <location>
        <position position="183"/>
    </location>
</feature>
<evidence type="ECO:0000256" key="7">
    <source>
        <dbReference type="ARBA" id="ARBA00022723"/>
    </source>
</evidence>
<dbReference type="AlphaFoldDB" id="A0AAE3JZE5"/>
<evidence type="ECO:0000256" key="1">
    <source>
        <dbReference type="ARBA" id="ARBA00001120"/>
    </source>
</evidence>
<gene>
    <name evidence="14 17" type="primary">hprK</name>
    <name evidence="17" type="ORF">MR241_01100</name>
</gene>
<dbReference type="NCBIfam" id="TIGR00679">
    <property type="entry name" value="hpr-ser"/>
    <property type="match status" value="1"/>
</dbReference>
<dbReference type="GO" id="GO:0004674">
    <property type="term" value="F:protein serine/threonine kinase activity"/>
    <property type="evidence" value="ECO:0007669"/>
    <property type="project" value="UniProtKB-KW"/>
</dbReference>
<dbReference type="Proteomes" id="UP001139365">
    <property type="component" value="Unassembled WGS sequence"/>
</dbReference>
<feature type="active site" evidence="14">
    <location>
        <position position="144"/>
    </location>
</feature>
<dbReference type="Gene3D" id="3.40.50.300">
    <property type="entry name" value="P-loop containing nucleotide triphosphate hydrolases"/>
    <property type="match status" value="1"/>
</dbReference>
<evidence type="ECO:0000256" key="13">
    <source>
        <dbReference type="ARBA" id="ARBA00047657"/>
    </source>
</evidence>
<dbReference type="FunFam" id="3.40.50.300:FF:000174">
    <property type="entry name" value="HPr kinase/phosphorylase"/>
    <property type="match status" value="1"/>
</dbReference>
<feature type="domain" description="HPr(Ser) kinase/phosphorylase N-terminal" evidence="15">
    <location>
        <begin position="9"/>
        <end position="130"/>
    </location>
</feature>
<evidence type="ECO:0000256" key="11">
    <source>
        <dbReference type="ARBA" id="ARBA00022842"/>
    </source>
</evidence>
<feature type="binding site" evidence="14">
    <location>
        <begin position="159"/>
        <end position="166"/>
    </location>
    <ligand>
        <name>ATP</name>
        <dbReference type="ChEBI" id="CHEBI:30616"/>
    </ligand>
</feature>
<evidence type="ECO:0000256" key="3">
    <source>
        <dbReference type="ARBA" id="ARBA00006883"/>
    </source>
</evidence>
<dbReference type="Pfam" id="PF02603">
    <property type="entry name" value="Hpr_kinase_N"/>
    <property type="match status" value="1"/>
</dbReference>
<keyword evidence="12 14" id="KW-0511">Multifunctional enzyme</keyword>
<evidence type="ECO:0000256" key="12">
    <source>
        <dbReference type="ARBA" id="ARBA00023268"/>
    </source>
</evidence>
<feature type="active site" evidence="14">
    <location>
        <position position="165"/>
    </location>
</feature>
<evidence type="ECO:0000256" key="9">
    <source>
        <dbReference type="ARBA" id="ARBA00022777"/>
    </source>
</evidence>
<dbReference type="GO" id="GO:0000155">
    <property type="term" value="F:phosphorelay sensor kinase activity"/>
    <property type="evidence" value="ECO:0007669"/>
    <property type="project" value="InterPro"/>
</dbReference>
<dbReference type="InterPro" id="IPR028979">
    <property type="entry name" value="Ser_kin/Pase_Hpr-like_N_sf"/>
</dbReference>
<evidence type="ECO:0000256" key="14">
    <source>
        <dbReference type="HAMAP-Rule" id="MF_01249"/>
    </source>
</evidence>
<evidence type="ECO:0000256" key="5">
    <source>
        <dbReference type="ARBA" id="ARBA00022527"/>
    </source>
</evidence>
<dbReference type="EMBL" id="JALEMU010000021">
    <property type="protein sequence ID" value="MCI5754877.1"/>
    <property type="molecule type" value="Genomic_DNA"/>
</dbReference>
<keyword evidence="6 14" id="KW-0808">Transferase</keyword>
<comment type="catalytic activity">
    <reaction evidence="1 14">
        <text>[HPr protein]-L-serine + ATP = [HPr protein]-O-phospho-L-serine + ADP + H(+)</text>
        <dbReference type="Rhea" id="RHEA:46600"/>
        <dbReference type="Rhea" id="RHEA-COMP:11602"/>
        <dbReference type="Rhea" id="RHEA-COMP:11603"/>
        <dbReference type="ChEBI" id="CHEBI:15378"/>
        <dbReference type="ChEBI" id="CHEBI:29999"/>
        <dbReference type="ChEBI" id="CHEBI:30616"/>
        <dbReference type="ChEBI" id="CHEBI:83421"/>
        <dbReference type="ChEBI" id="CHEBI:456216"/>
    </reaction>
</comment>
<keyword evidence="9 14" id="KW-0418">Kinase</keyword>
<comment type="cofactor">
    <cofactor evidence="2 14">
        <name>Mg(2+)</name>
        <dbReference type="ChEBI" id="CHEBI:18420"/>
    </cofactor>
</comment>
<accession>A0AAE3JZE5</accession>
<dbReference type="InterPro" id="IPR011126">
    <property type="entry name" value="Hpr_kin/Pase_Hpr_N"/>
</dbReference>
<keyword evidence="5 14" id="KW-0723">Serine/threonine-protein kinase</keyword>
<dbReference type="SUPFAM" id="SSF53795">
    <property type="entry name" value="PEP carboxykinase-like"/>
    <property type="match status" value="1"/>
</dbReference>
<feature type="region of interest" description="Important for the catalytic mechanism of both phosphorylation and dephosphorylation" evidence="14">
    <location>
        <begin position="207"/>
        <end position="216"/>
    </location>
</feature>
<comment type="miscellaneous">
    <text evidence="14">Both phosphorylation and phosphorolysis are carried out by the same active site and suggest a common mechanism for both reactions.</text>
</comment>
<dbReference type="PANTHER" id="PTHR30305">
    <property type="entry name" value="PROTEIN YJDM-RELATED"/>
    <property type="match status" value="1"/>
</dbReference>
<evidence type="ECO:0000313" key="17">
    <source>
        <dbReference type="EMBL" id="MCI5754877.1"/>
    </source>
</evidence>
<dbReference type="PANTHER" id="PTHR30305:SF1">
    <property type="entry name" value="HPR KINASE_PHOSPHORYLASE"/>
    <property type="match status" value="1"/>
</dbReference>
<dbReference type="HAMAP" id="MF_01249">
    <property type="entry name" value="HPr_kinase"/>
    <property type="match status" value="1"/>
</dbReference>
<evidence type="ECO:0000259" key="15">
    <source>
        <dbReference type="Pfam" id="PF02603"/>
    </source>
</evidence>
<feature type="binding site" evidence="14">
    <location>
        <position position="208"/>
    </location>
    <ligand>
        <name>Mg(2+)</name>
        <dbReference type="ChEBI" id="CHEBI:18420"/>
    </ligand>
</feature>
<sequence length="310" mass="34371">MESKMTYSVSLGSVIDEFQLEEINKPEGSRDRPVNRSEVNRPGLALAGFFGYFEPGRIQIIGLSENDYISKLDDAKMREIFDKFFSMNPVAVVFSTSLPVNGTIIEAADRYGVPILRTASKTSEFMAALIGSLSVSLAPRITRHGVLVEVYGEGILILGDSGVGKSETAIELVKRGHRLIADDAVEIKKVSAKSLVGSAPELIRHYVELRGIGIVDVKRIFGMGAVKDTEKIDMIINLEQWVQGKMYDRFGLESEYTDIMGIKIPTTVIPVRPGRNLAVILEIAAMNNRQKKMGYDTAKEFNERLMNMTM</sequence>
<dbReference type="InterPro" id="IPR027417">
    <property type="entry name" value="P-loop_NTPase"/>
</dbReference>
<evidence type="ECO:0000256" key="6">
    <source>
        <dbReference type="ARBA" id="ARBA00022679"/>
    </source>
</evidence>
<dbReference type="Pfam" id="PF07475">
    <property type="entry name" value="Hpr_kinase_C"/>
    <property type="match status" value="1"/>
</dbReference>
<feature type="domain" description="HPr kinase/phosphorylase C-terminal" evidence="16">
    <location>
        <begin position="136"/>
        <end position="304"/>
    </location>
</feature>
<comment type="caution">
    <text evidence="17">The sequence shown here is derived from an EMBL/GenBank/DDBJ whole genome shotgun (WGS) entry which is preliminary data.</text>
</comment>
<reference evidence="17 18" key="1">
    <citation type="submission" date="2022-03" db="EMBL/GenBank/DDBJ databases">
        <title>Metagenome-assembled genomes from swine fecal metagenomes.</title>
        <authorList>
            <person name="Holman D.B."/>
            <person name="Kommadath A."/>
        </authorList>
    </citation>
    <scope>NUCLEOTIDE SEQUENCE [LARGE SCALE GENOMIC DNA]</scope>
    <source>
        <strain evidence="17">SUG147</strain>
    </source>
</reference>
<evidence type="ECO:0000256" key="10">
    <source>
        <dbReference type="ARBA" id="ARBA00022840"/>
    </source>
</evidence>
<keyword evidence="8 14" id="KW-0547">Nucleotide-binding</keyword>
<comment type="similarity">
    <text evidence="3 14">Belongs to the HPrK/P family.</text>
</comment>
<dbReference type="InterPro" id="IPR003755">
    <property type="entry name" value="HPr(Ser)_kin/Pase"/>
</dbReference>
<dbReference type="EC" id="2.7.4.-" evidence="14"/>
<dbReference type="GO" id="GO:0005524">
    <property type="term" value="F:ATP binding"/>
    <property type="evidence" value="ECO:0007669"/>
    <property type="project" value="UniProtKB-UniRule"/>
</dbReference>
<evidence type="ECO:0000256" key="2">
    <source>
        <dbReference type="ARBA" id="ARBA00001946"/>
    </source>
</evidence>
<dbReference type="GO" id="GO:0004712">
    <property type="term" value="F:protein serine/threonine/tyrosine kinase activity"/>
    <property type="evidence" value="ECO:0007669"/>
    <property type="project" value="UniProtKB-UniRule"/>
</dbReference>
<dbReference type="GO" id="GO:0000287">
    <property type="term" value="F:magnesium ion binding"/>
    <property type="evidence" value="ECO:0007669"/>
    <property type="project" value="UniProtKB-UniRule"/>
</dbReference>
<name>A0AAE3JZE5_9BACT</name>
<evidence type="ECO:0000256" key="4">
    <source>
        <dbReference type="ARBA" id="ARBA00011643"/>
    </source>
</evidence>
<comment type="subunit">
    <text evidence="4 14">Homohexamer.</text>
</comment>
<keyword evidence="7 14" id="KW-0479">Metal-binding</keyword>
<evidence type="ECO:0000259" key="16">
    <source>
        <dbReference type="Pfam" id="PF07475"/>
    </source>
</evidence>
<dbReference type="EC" id="2.7.11.-" evidence="14"/>
<dbReference type="CDD" id="cd01918">
    <property type="entry name" value="HprK_C"/>
    <property type="match status" value="1"/>
</dbReference>
<dbReference type="Gene3D" id="3.40.1390.20">
    <property type="entry name" value="HprK N-terminal domain-like"/>
    <property type="match status" value="1"/>
</dbReference>
<keyword evidence="10 14" id="KW-0067">ATP-binding</keyword>
<dbReference type="InterPro" id="IPR011104">
    <property type="entry name" value="Hpr_kin/Pase_C"/>
</dbReference>
<organism evidence="17 18">
    <name type="scientific">Candidatus Colimorpha enterica</name>
    <dbReference type="NCBI Taxonomy" id="3083063"/>
    <lineage>
        <taxon>Bacteria</taxon>
        <taxon>Pseudomonadati</taxon>
        <taxon>Bacteroidota</taxon>
        <taxon>Bacteroidia</taxon>
        <taxon>Bacteroidales</taxon>
        <taxon>Candidatus Colimorpha</taxon>
    </lineage>
</organism>
<comment type="function">
    <text evidence="14">Catalyzes the ATP- as well as the pyrophosphate-dependent phosphorylation of a specific serine residue in HPr, a phosphocarrier protein of the phosphoenolpyruvate-dependent sugar phosphotransferase system (PTS). HprK/P also catalyzes the pyrophosphate-producing, inorganic phosphate-dependent dephosphorylation (phosphorolysis) of seryl-phosphorylated HPr (P-Ser-HPr).</text>
</comment>
<feature type="region of interest" description="Important for the catalytic mechanism of dephosphorylation" evidence="14">
    <location>
        <begin position="270"/>
        <end position="275"/>
    </location>
</feature>
<evidence type="ECO:0000256" key="8">
    <source>
        <dbReference type="ARBA" id="ARBA00022741"/>
    </source>
</evidence>